<dbReference type="AlphaFoldDB" id="A0A380P361"/>
<organism evidence="1 2">
    <name type="scientific">Streptomyces griseus</name>
    <dbReference type="NCBI Taxonomy" id="1911"/>
    <lineage>
        <taxon>Bacteria</taxon>
        <taxon>Bacillati</taxon>
        <taxon>Actinomycetota</taxon>
        <taxon>Actinomycetes</taxon>
        <taxon>Kitasatosporales</taxon>
        <taxon>Streptomycetaceae</taxon>
        <taxon>Streptomyces</taxon>
    </lineage>
</organism>
<sequence>MAPRGLRWIPAGAVAALWCVAVVRAAQEFGGVAGTAAVLAGGWGLSVLPVHCVPKARAQQQTARVRRAAERLVARVRGGRPGEPGAG</sequence>
<dbReference type="Proteomes" id="UP000254150">
    <property type="component" value="Unassembled WGS sequence"/>
</dbReference>
<proteinExistence type="predicted"/>
<reference evidence="1 2" key="1">
    <citation type="submission" date="2018-06" db="EMBL/GenBank/DDBJ databases">
        <authorList>
            <consortium name="Pathogen Informatics"/>
            <person name="Doyle S."/>
        </authorList>
    </citation>
    <scope>NUCLEOTIDE SEQUENCE [LARGE SCALE GENOMIC DNA]</scope>
    <source>
        <strain evidence="1 2">NCTC7807</strain>
    </source>
</reference>
<protein>
    <submittedName>
        <fullName evidence="1">Uncharacterized protein</fullName>
    </submittedName>
</protein>
<name>A0A380P361_STRGR</name>
<gene>
    <name evidence="1" type="ORF">NCTC7807_03704</name>
</gene>
<dbReference type="RefSeq" id="WP_100457916.1">
    <property type="nucleotide sequence ID" value="NZ_UHID01000007.1"/>
</dbReference>
<evidence type="ECO:0000313" key="2">
    <source>
        <dbReference type="Proteomes" id="UP000254150"/>
    </source>
</evidence>
<dbReference type="GeneID" id="95073095"/>
<accession>A0A380P361</accession>
<evidence type="ECO:0000313" key="1">
    <source>
        <dbReference type="EMBL" id="SUP59649.1"/>
    </source>
</evidence>
<dbReference type="EMBL" id="UHID01000007">
    <property type="protein sequence ID" value="SUP59649.1"/>
    <property type="molecule type" value="Genomic_DNA"/>
</dbReference>